<protein>
    <submittedName>
        <fullName evidence="2">Uncharacterized protein</fullName>
    </submittedName>
</protein>
<organism evidence="2 3">
    <name type="scientific">Portunus trituberculatus</name>
    <name type="common">Swimming crab</name>
    <name type="synonym">Neptunus trituberculatus</name>
    <dbReference type="NCBI Taxonomy" id="210409"/>
    <lineage>
        <taxon>Eukaryota</taxon>
        <taxon>Metazoa</taxon>
        <taxon>Ecdysozoa</taxon>
        <taxon>Arthropoda</taxon>
        <taxon>Crustacea</taxon>
        <taxon>Multicrustacea</taxon>
        <taxon>Malacostraca</taxon>
        <taxon>Eumalacostraca</taxon>
        <taxon>Eucarida</taxon>
        <taxon>Decapoda</taxon>
        <taxon>Pleocyemata</taxon>
        <taxon>Brachyura</taxon>
        <taxon>Eubrachyura</taxon>
        <taxon>Portunoidea</taxon>
        <taxon>Portunidae</taxon>
        <taxon>Portuninae</taxon>
        <taxon>Portunus</taxon>
    </lineage>
</organism>
<gene>
    <name evidence="2" type="ORF">E2C01_098998</name>
</gene>
<evidence type="ECO:0000256" key="1">
    <source>
        <dbReference type="SAM" id="MobiDB-lite"/>
    </source>
</evidence>
<proteinExistence type="predicted"/>
<feature type="compositionally biased region" description="Basic residues" evidence="1">
    <location>
        <begin position="18"/>
        <end position="27"/>
    </location>
</feature>
<sequence length="61" mass="6979">MAKEEEYKGVQRNTHNILKQRHSHWTRRSGASEGEKRQEEARRSSAKGGKEVGGDDTRCSH</sequence>
<evidence type="ECO:0000313" key="2">
    <source>
        <dbReference type="EMBL" id="MPD03362.1"/>
    </source>
</evidence>
<reference evidence="2 3" key="1">
    <citation type="submission" date="2019-05" db="EMBL/GenBank/DDBJ databases">
        <title>Another draft genome of Portunus trituberculatus and its Hox gene families provides insights of decapod evolution.</title>
        <authorList>
            <person name="Jeong J.-H."/>
            <person name="Song I."/>
            <person name="Kim S."/>
            <person name="Choi T."/>
            <person name="Kim D."/>
            <person name="Ryu S."/>
            <person name="Kim W."/>
        </authorList>
    </citation>
    <scope>NUCLEOTIDE SEQUENCE [LARGE SCALE GENOMIC DNA]</scope>
    <source>
        <tissue evidence="2">Muscle</tissue>
    </source>
</reference>
<keyword evidence="3" id="KW-1185">Reference proteome</keyword>
<accession>A0A5B7JZ58</accession>
<comment type="caution">
    <text evidence="2">The sequence shown here is derived from an EMBL/GenBank/DDBJ whole genome shotgun (WGS) entry which is preliminary data.</text>
</comment>
<evidence type="ECO:0000313" key="3">
    <source>
        <dbReference type="Proteomes" id="UP000324222"/>
    </source>
</evidence>
<feature type="region of interest" description="Disordered" evidence="1">
    <location>
        <begin position="1"/>
        <end position="61"/>
    </location>
</feature>
<dbReference type="EMBL" id="VSRR010135819">
    <property type="protein sequence ID" value="MPD03362.1"/>
    <property type="molecule type" value="Genomic_DNA"/>
</dbReference>
<dbReference type="Proteomes" id="UP000324222">
    <property type="component" value="Unassembled WGS sequence"/>
</dbReference>
<dbReference type="AlphaFoldDB" id="A0A5B7JZ58"/>
<feature type="compositionally biased region" description="Basic and acidic residues" evidence="1">
    <location>
        <begin position="33"/>
        <end position="61"/>
    </location>
</feature>
<name>A0A5B7JZ58_PORTR</name>